<keyword evidence="2 5" id="KW-0479">Metal-binding</keyword>
<dbReference type="InterPro" id="IPR004294">
    <property type="entry name" value="Carotenoid_Oase"/>
</dbReference>
<dbReference type="PANTHER" id="PTHR10543">
    <property type="entry name" value="BETA-CAROTENE DIOXYGENASE"/>
    <property type="match status" value="1"/>
</dbReference>
<organism evidence="6 7">
    <name type="scientific">Pelatocladus maniniholoensis HA4357-MV3</name>
    <dbReference type="NCBI Taxonomy" id="1117104"/>
    <lineage>
        <taxon>Bacteria</taxon>
        <taxon>Bacillati</taxon>
        <taxon>Cyanobacteriota</taxon>
        <taxon>Cyanophyceae</taxon>
        <taxon>Nostocales</taxon>
        <taxon>Nostocaceae</taxon>
        <taxon>Pelatocladus</taxon>
    </lineage>
</organism>
<feature type="binding site" evidence="5">
    <location>
        <position position="281"/>
    </location>
    <ligand>
        <name>Fe cation</name>
        <dbReference type="ChEBI" id="CHEBI:24875"/>
        <note>catalytic</note>
    </ligand>
</feature>
<dbReference type="GO" id="GO:0046872">
    <property type="term" value="F:metal ion binding"/>
    <property type="evidence" value="ECO:0007669"/>
    <property type="project" value="UniProtKB-KW"/>
</dbReference>
<evidence type="ECO:0000256" key="1">
    <source>
        <dbReference type="ARBA" id="ARBA00006787"/>
    </source>
</evidence>
<feature type="binding site" evidence="5">
    <location>
        <position position="217"/>
    </location>
    <ligand>
        <name>Fe cation</name>
        <dbReference type="ChEBI" id="CHEBI:24875"/>
        <note>catalytic</note>
    </ligand>
</feature>
<dbReference type="GO" id="GO:0016121">
    <property type="term" value="P:carotene catabolic process"/>
    <property type="evidence" value="ECO:0007669"/>
    <property type="project" value="TreeGrafter"/>
</dbReference>
<proteinExistence type="inferred from homology"/>
<comment type="cofactor">
    <cofactor evidence="5">
        <name>Fe(2+)</name>
        <dbReference type="ChEBI" id="CHEBI:29033"/>
    </cofactor>
    <text evidence="5">Binds 1 Fe(2+) ion per subunit.</text>
</comment>
<name>A0A9E3H5A1_9NOST</name>
<evidence type="ECO:0000256" key="4">
    <source>
        <dbReference type="ARBA" id="ARBA00023004"/>
    </source>
</evidence>
<gene>
    <name evidence="6" type="ORF">KME28_04805</name>
</gene>
<keyword evidence="3" id="KW-0560">Oxidoreductase</keyword>
<dbReference type="PANTHER" id="PTHR10543:SF89">
    <property type="entry name" value="CAROTENOID 9,10(9',10')-CLEAVAGE DIOXYGENASE 1"/>
    <property type="match status" value="1"/>
</dbReference>
<accession>A0A9E3H5A1</accession>
<evidence type="ECO:0000256" key="3">
    <source>
        <dbReference type="ARBA" id="ARBA00023002"/>
    </source>
</evidence>
<comment type="caution">
    <text evidence="6">The sequence shown here is derived from an EMBL/GenBank/DDBJ whole genome shotgun (WGS) entry which is preliminary data.</text>
</comment>
<keyword evidence="4 5" id="KW-0408">Iron</keyword>
<dbReference type="Proteomes" id="UP000813215">
    <property type="component" value="Unassembled WGS sequence"/>
</dbReference>
<comment type="similarity">
    <text evidence="1">Belongs to the carotenoid oxygenase family.</text>
</comment>
<evidence type="ECO:0000256" key="2">
    <source>
        <dbReference type="ARBA" id="ARBA00022723"/>
    </source>
</evidence>
<sequence length="469" mass="52856">MVTTTISPYLDSNFAPVQEEVTADELVVIGELPPDLSGTFVRNGPNPKFDPIGRHQWFDGDGMLHGVQINNGKASYRNRYVQTRALKMEAEAGRSLWKGPTEPPNFDLPPNNLFGPFKNTANTALVWHGGKLLALWEGAEPYEIAVPNLETVGPYNYEGKLASRFTAHPKVDPETGEMMFYGYAVTSQPYLQYSIVSREGKLTKTISIDIPAPVMMHDFAITEHYTIFMYLPLTFSMERIMRGESAYLFESDVSSRFGILPRHGDNCNIQWFEAPSCYIFHTVNAYEDGEEIVLIACRMSGTTSLDIPTKFNDAQDDRPRLYRWRFNLCTGTVSEEPLDDLASDFPSLNQQRLGRQSRYAYTAKMAFGERIAFSFDGLLKYDFTTGSSQVYELGSGRYGGEAVFVPRPNSNTEDDGWLMTFVYDSTQQASELLVLNAQDLATEPVARVLIPQRVPYGFHGIWIPKEFLS</sequence>
<feature type="binding site" evidence="5">
    <location>
        <position position="459"/>
    </location>
    <ligand>
        <name>Fe cation</name>
        <dbReference type="ChEBI" id="CHEBI:24875"/>
        <note>catalytic</note>
    </ligand>
</feature>
<dbReference type="AlphaFoldDB" id="A0A9E3H5A1"/>
<feature type="binding site" evidence="5">
    <location>
        <position position="168"/>
    </location>
    <ligand>
        <name>Fe cation</name>
        <dbReference type="ChEBI" id="CHEBI:24875"/>
        <note>catalytic</note>
    </ligand>
</feature>
<evidence type="ECO:0000313" key="6">
    <source>
        <dbReference type="EMBL" id="MBW4431058.1"/>
    </source>
</evidence>
<protein>
    <submittedName>
        <fullName evidence="6">Carotenoid oxygenase family protein</fullName>
    </submittedName>
</protein>
<dbReference type="Pfam" id="PF03055">
    <property type="entry name" value="RPE65"/>
    <property type="match status" value="1"/>
</dbReference>
<evidence type="ECO:0000313" key="7">
    <source>
        <dbReference type="Proteomes" id="UP000813215"/>
    </source>
</evidence>
<reference evidence="6" key="1">
    <citation type="submission" date="2021-05" db="EMBL/GenBank/DDBJ databases">
        <authorList>
            <person name="Pietrasiak N."/>
            <person name="Ward R."/>
            <person name="Stajich J.E."/>
            <person name="Kurbessoian T."/>
        </authorList>
    </citation>
    <scope>NUCLEOTIDE SEQUENCE</scope>
    <source>
        <strain evidence="6">HA4357-MV3</strain>
    </source>
</reference>
<dbReference type="GO" id="GO:0010436">
    <property type="term" value="F:carotenoid dioxygenase activity"/>
    <property type="evidence" value="ECO:0007669"/>
    <property type="project" value="TreeGrafter"/>
</dbReference>
<dbReference type="EMBL" id="JAHHHW010000046">
    <property type="protein sequence ID" value="MBW4431058.1"/>
    <property type="molecule type" value="Genomic_DNA"/>
</dbReference>
<reference evidence="6" key="2">
    <citation type="journal article" date="2022" name="Microbiol. Resour. Announc.">
        <title>Metagenome Sequencing to Explore Phylogenomics of Terrestrial Cyanobacteria.</title>
        <authorList>
            <person name="Ward R.D."/>
            <person name="Stajich J.E."/>
            <person name="Johansen J.R."/>
            <person name="Huntemann M."/>
            <person name="Clum A."/>
            <person name="Foster B."/>
            <person name="Foster B."/>
            <person name="Roux S."/>
            <person name="Palaniappan K."/>
            <person name="Varghese N."/>
            <person name="Mukherjee S."/>
            <person name="Reddy T.B.K."/>
            <person name="Daum C."/>
            <person name="Copeland A."/>
            <person name="Chen I.A."/>
            <person name="Ivanova N.N."/>
            <person name="Kyrpides N.C."/>
            <person name="Shapiro N."/>
            <person name="Eloe-Fadrosh E.A."/>
            <person name="Pietrasiak N."/>
        </authorList>
    </citation>
    <scope>NUCLEOTIDE SEQUENCE</scope>
    <source>
        <strain evidence="6">HA4357-MV3</strain>
    </source>
</reference>
<evidence type="ECO:0000256" key="5">
    <source>
        <dbReference type="PIRSR" id="PIRSR604294-1"/>
    </source>
</evidence>